<dbReference type="InterPro" id="IPR029058">
    <property type="entry name" value="AB_hydrolase_fold"/>
</dbReference>
<sequence>MKLRICDKLINYEVIGSGRPVVVLCLNHTLMKTCFERIPCLQKFQRIYLDIPGTGASSAFYQPHPSSDYLLHLLLLALKRLVSEPFYLCGYSYAGYLALGITTYFENNIKGLFLVCPVVIAAVNQRKLAGIQQNHFTSKKRAADVWYQHLRSLDYATKEVDLHFWQSLQCQNYKYYRLSVEPALKKIQIAVPTLFLLGKRDNIVGYEDQVRLSNSFSNIALAILNDAGHKLLLCKKHQFLFYAAHFFKY</sequence>
<proteinExistence type="predicted"/>
<dbReference type="OrthoDB" id="9805423at2"/>
<reference evidence="2 3" key="1">
    <citation type="journal article" date="2015" name="Genome Announc.">
        <title>Expanding the biotechnology potential of lactobacilli through comparative genomics of 213 strains and associated genera.</title>
        <authorList>
            <person name="Sun Z."/>
            <person name="Harris H.M."/>
            <person name="McCann A."/>
            <person name="Guo C."/>
            <person name="Argimon S."/>
            <person name="Zhang W."/>
            <person name="Yang X."/>
            <person name="Jeffery I.B."/>
            <person name="Cooney J.C."/>
            <person name="Kagawa T.F."/>
            <person name="Liu W."/>
            <person name="Song Y."/>
            <person name="Salvetti E."/>
            <person name="Wrobel A."/>
            <person name="Rasinkangas P."/>
            <person name="Parkhill J."/>
            <person name="Rea M.C."/>
            <person name="O'Sullivan O."/>
            <person name="Ritari J."/>
            <person name="Douillard F.P."/>
            <person name="Paul Ross R."/>
            <person name="Yang R."/>
            <person name="Briner A.E."/>
            <person name="Felis G.E."/>
            <person name="de Vos W.M."/>
            <person name="Barrangou R."/>
            <person name="Klaenhammer T.R."/>
            <person name="Caufield P.W."/>
            <person name="Cui Y."/>
            <person name="Zhang H."/>
            <person name="O'Toole P.W."/>
        </authorList>
    </citation>
    <scope>NUCLEOTIDE SEQUENCE [LARGE SCALE GENOMIC DNA]</scope>
    <source>
        <strain evidence="2 3">DSM 16230</strain>
    </source>
</reference>
<accession>A0A0R1V0A5</accession>
<dbReference type="SUPFAM" id="SSF53474">
    <property type="entry name" value="alpha/beta-Hydrolases"/>
    <property type="match status" value="1"/>
</dbReference>
<dbReference type="EMBL" id="AZFQ01000036">
    <property type="protein sequence ID" value="KRL98894.1"/>
    <property type="molecule type" value="Genomic_DNA"/>
</dbReference>
<dbReference type="STRING" id="1423801.FD50_GL000708"/>
<dbReference type="InterPro" id="IPR000073">
    <property type="entry name" value="AB_hydrolase_1"/>
</dbReference>
<evidence type="ECO:0000313" key="2">
    <source>
        <dbReference type="EMBL" id="KRL98894.1"/>
    </source>
</evidence>
<keyword evidence="3" id="KW-1185">Reference proteome</keyword>
<dbReference type="GO" id="GO:0016787">
    <property type="term" value="F:hydrolase activity"/>
    <property type="evidence" value="ECO:0007669"/>
    <property type="project" value="UniProtKB-KW"/>
</dbReference>
<dbReference type="InterPro" id="IPR050266">
    <property type="entry name" value="AB_hydrolase_sf"/>
</dbReference>
<dbReference type="Proteomes" id="UP000051166">
    <property type="component" value="Unassembled WGS sequence"/>
</dbReference>
<name>A0A0R1V0A5_9LACO</name>
<comment type="caution">
    <text evidence="2">The sequence shown here is derived from an EMBL/GenBank/DDBJ whole genome shotgun (WGS) entry which is preliminary data.</text>
</comment>
<dbReference type="RefSeq" id="WP_054756115.1">
    <property type="nucleotide sequence ID" value="NZ_AZFQ01000036.1"/>
</dbReference>
<dbReference type="PATRIC" id="fig|1423801.4.peg.719"/>
<gene>
    <name evidence="2" type="ORF">FD50_GL000708</name>
</gene>
<dbReference type="PANTHER" id="PTHR43798">
    <property type="entry name" value="MONOACYLGLYCEROL LIPASE"/>
    <property type="match status" value="1"/>
</dbReference>
<protein>
    <submittedName>
        <fullName evidence="2">Alpha beta fold family hydrolase</fullName>
    </submittedName>
</protein>
<dbReference type="Pfam" id="PF12697">
    <property type="entry name" value="Abhydrolase_6"/>
    <property type="match status" value="1"/>
</dbReference>
<keyword evidence="2" id="KW-0378">Hydrolase</keyword>
<organism evidence="2 3">
    <name type="scientific">Liquorilactobacillus satsumensis DSM 16230 = JCM 12392</name>
    <dbReference type="NCBI Taxonomy" id="1423801"/>
    <lineage>
        <taxon>Bacteria</taxon>
        <taxon>Bacillati</taxon>
        <taxon>Bacillota</taxon>
        <taxon>Bacilli</taxon>
        <taxon>Lactobacillales</taxon>
        <taxon>Lactobacillaceae</taxon>
        <taxon>Liquorilactobacillus</taxon>
    </lineage>
</organism>
<dbReference type="AlphaFoldDB" id="A0A0R1V0A5"/>
<dbReference type="PANTHER" id="PTHR43798:SF6">
    <property type="entry name" value="HYDROLASE, PUTATIVE (AFU_ORTHOLOGUE AFUA_4G13070)-RELATED"/>
    <property type="match status" value="1"/>
</dbReference>
<feature type="domain" description="AB hydrolase-1" evidence="1">
    <location>
        <begin position="46"/>
        <end position="231"/>
    </location>
</feature>
<evidence type="ECO:0000313" key="3">
    <source>
        <dbReference type="Proteomes" id="UP000051166"/>
    </source>
</evidence>
<evidence type="ECO:0000259" key="1">
    <source>
        <dbReference type="Pfam" id="PF12697"/>
    </source>
</evidence>
<dbReference type="GeneID" id="98308130"/>
<dbReference type="Gene3D" id="3.40.50.1820">
    <property type="entry name" value="alpha/beta hydrolase"/>
    <property type="match status" value="1"/>
</dbReference>